<evidence type="ECO:0000259" key="1">
    <source>
        <dbReference type="Pfam" id="PF01408"/>
    </source>
</evidence>
<dbReference type="SUPFAM" id="SSF51735">
    <property type="entry name" value="NAD(P)-binding Rossmann-fold domains"/>
    <property type="match status" value="1"/>
</dbReference>
<dbReference type="Pfam" id="PF01408">
    <property type="entry name" value="GFO_IDH_MocA"/>
    <property type="match status" value="1"/>
</dbReference>
<accession>A0A844G2D9</accession>
<evidence type="ECO:0000313" key="2">
    <source>
        <dbReference type="EMBL" id="MST97890.1"/>
    </source>
</evidence>
<dbReference type="Gene3D" id="3.40.50.720">
    <property type="entry name" value="NAD(P)-binding Rossmann-like Domain"/>
    <property type="match status" value="1"/>
</dbReference>
<comment type="caution">
    <text evidence="2">The sequence shown here is derived from an EMBL/GenBank/DDBJ whole genome shotgun (WGS) entry which is preliminary data.</text>
</comment>
<dbReference type="AlphaFoldDB" id="A0A844G2D9"/>
<name>A0A844G2D9_9BACT</name>
<dbReference type="Proteomes" id="UP000435649">
    <property type="component" value="Unassembled WGS sequence"/>
</dbReference>
<feature type="domain" description="Gfo/Idh/MocA-like oxidoreductase N-terminal" evidence="1">
    <location>
        <begin position="65"/>
        <end position="135"/>
    </location>
</feature>
<sequence>MSEMKIGMVGLDTSHVTGFADCFNLPEHRFHLPGARIAKAFPGGSALFSLSRSRVGQFTSELRGKYGVGIAGSIEELAGLDAYFLESVDGAQHLEQFRQLAEFGKPVFVDKPLACSYADAKAIFELAREKGIPLMTASSMRFAAGVGDVLPAGAAVFAAEGFGPLAFLPDYRDYFWYGIHTAEIVYRYLGRGCEEVRSISGSGIELVTGRWKDGRIGQIIGNSVGSGNFGVLLVTGEGHRVSVQNADIPYMFPMAAAILEFFRSGVSPVDPAESLEIIAFLEAASRSRASGGKTVTLSEL</sequence>
<evidence type="ECO:0000313" key="3">
    <source>
        <dbReference type="Proteomes" id="UP000435649"/>
    </source>
</evidence>
<protein>
    <submittedName>
        <fullName evidence="2">Gfo/Idh/MocA family oxidoreductase</fullName>
    </submittedName>
</protein>
<dbReference type="RefSeq" id="WP_154418995.1">
    <property type="nucleotide sequence ID" value="NZ_VUNS01000013.1"/>
</dbReference>
<organism evidence="2 3">
    <name type="scientific">Victivallis lenta</name>
    <dbReference type="NCBI Taxonomy" id="2606640"/>
    <lineage>
        <taxon>Bacteria</taxon>
        <taxon>Pseudomonadati</taxon>
        <taxon>Lentisphaerota</taxon>
        <taxon>Lentisphaeria</taxon>
        <taxon>Victivallales</taxon>
        <taxon>Victivallaceae</taxon>
        <taxon>Victivallis</taxon>
    </lineage>
</organism>
<dbReference type="InterPro" id="IPR036291">
    <property type="entry name" value="NAD(P)-bd_dom_sf"/>
</dbReference>
<proteinExistence type="predicted"/>
<dbReference type="GO" id="GO:0000166">
    <property type="term" value="F:nucleotide binding"/>
    <property type="evidence" value="ECO:0007669"/>
    <property type="project" value="InterPro"/>
</dbReference>
<gene>
    <name evidence="2" type="ORF">FYJ85_12665</name>
</gene>
<reference evidence="2 3" key="1">
    <citation type="submission" date="2019-08" db="EMBL/GenBank/DDBJ databases">
        <title>In-depth cultivation of the pig gut microbiome towards novel bacterial diversity and tailored functional studies.</title>
        <authorList>
            <person name="Wylensek D."/>
            <person name="Hitch T.C.A."/>
            <person name="Clavel T."/>
        </authorList>
    </citation>
    <scope>NUCLEOTIDE SEQUENCE [LARGE SCALE GENOMIC DNA]</scope>
    <source>
        <strain evidence="2 3">BBE-744-WT-12</strain>
    </source>
</reference>
<keyword evidence="3" id="KW-1185">Reference proteome</keyword>
<dbReference type="EMBL" id="VUNS01000013">
    <property type="protein sequence ID" value="MST97890.1"/>
    <property type="molecule type" value="Genomic_DNA"/>
</dbReference>
<dbReference type="InterPro" id="IPR000683">
    <property type="entry name" value="Gfo/Idh/MocA-like_OxRdtase_N"/>
</dbReference>